<reference evidence="3 4" key="1">
    <citation type="journal article" date="2015" name="Genome Biol. Evol.">
        <title>Comparative Genomics of a Bacterivorous Green Alga Reveals Evolutionary Causalities and Consequences of Phago-Mixotrophic Mode of Nutrition.</title>
        <authorList>
            <person name="Burns J.A."/>
            <person name="Paasch A."/>
            <person name="Narechania A."/>
            <person name="Kim E."/>
        </authorList>
    </citation>
    <scope>NUCLEOTIDE SEQUENCE [LARGE SCALE GENOMIC DNA]</scope>
    <source>
        <strain evidence="3 4">PLY_AMNH</strain>
    </source>
</reference>
<sequence>MPGAVQYSPNMVGSRVRKKFPGHGEFDGECVSVDQKLGYHVLYSDGDAEDITHTELLKIKRAYEDYYKTVAAESATVQQTKRARDRAKMPSSKHRKTKERVDPRESATDILRKEINSPSREEAPALTLGNPAASDDAADEEDEGLDEEQEEEHLEELDREEEAASDEQRRKVNFVSKWEGEVVEAVLVGGKHESLLVPSAVSPLAWGSVEQWQAAGKWGSVEQ</sequence>
<dbReference type="AlphaFoldDB" id="A0AAE0BTU8"/>
<dbReference type="InterPro" id="IPR047365">
    <property type="entry name" value="Tudor_AtPTM-like"/>
</dbReference>
<gene>
    <name evidence="3" type="ORF">CYMTET_48535</name>
</gene>
<feature type="region of interest" description="Disordered" evidence="1">
    <location>
        <begin position="75"/>
        <end position="174"/>
    </location>
</feature>
<protein>
    <recommendedName>
        <fullName evidence="2">PTM/DIR17-like Tudor domain-containing protein</fullName>
    </recommendedName>
</protein>
<feature type="non-terminal residue" evidence="3">
    <location>
        <position position="223"/>
    </location>
</feature>
<comment type="caution">
    <text evidence="3">The sequence shown here is derived from an EMBL/GenBank/DDBJ whole genome shotgun (WGS) entry which is preliminary data.</text>
</comment>
<proteinExistence type="predicted"/>
<feature type="compositionally biased region" description="Acidic residues" evidence="1">
    <location>
        <begin position="136"/>
        <end position="165"/>
    </location>
</feature>
<evidence type="ECO:0000259" key="2">
    <source>
        <dbReference type="Pfam" id="PF21743"/>
    </source>
</evidence>
<evidence type="ECO:0000256" key="1">
    <source>
        <dbReference type="SAM" id="MobiDB-lite"/>
    </source>
</evidence>
<evidence type="ECO:0000313" key="3">
    <source>
        <dbReference type="EMBL" id="KAK3241730.1"/>
    </source>
</evidence>
<dbReference type="Pfam" id="PF21743">
    <property type="entry name" value="PTM_DIR17_Tudor"/>
    <property type="match status" value="1"/>
</dbReference>
<feature type="compositionally biased region" description="Basic residues" evidence="1">
    <location>
        <begin position="81"/>
        <end position="98"/>
    </location>
</feature>
<keyword evidence="4" id="KW-1185">Reference proteome</keyword>
<organism evidence="3 4">
    <name type="scientific">Cymbomonas tetramitiformis</name>
    <dbReference type="NCBI Taxonomy" id="36881"/>
    <lineage>
        <taxon>Eukaryota</taxon>
        <taxon>Viridiplantae</taxon>
        <taxon>Chlorophyta</taxon>
        <taxon>Pyramimonadophyceae</taxon>
        <taxon>Pyramimonadales</taxon>
        <taxon>Pyramimonadaceae</taxon>
        <taxon>Cymbomonas</taxon>
    </lineage>
</organism>
<accession>A0AAE0BTU8</accession>
<name>A0AAE0BTU8_9CHLO</name>
<evidence type="ECO:0000313" key="4">
    <source>
        <dbReference type="Proteomes" id="UP001190700"/>
    </source>
</evidence>
<dbReference type="Proteomes" id="UP001190700">
    <property type="component" value="Unassembled WGS sequence"/>
</dbReference>
<feature type="domain" description="PTM/DIR17-like Tudor" evidence="2">
    <location>
        <begin position="13"/>
        <end position="59"/>
    </location>
</feature>
<dbReference type="EMBL" id="LGRX02033326">
    <property type="protein sequence ID" value="KAK3241730.1"/>
    <property type="molecule type" value="Genomic_DNA"/>
</dbReference>
<feature type="compositionally biased region" description="Basic and acidic residues" evidence="1">
    <location>
        <begin position="99"/>
        <end position="123"/>
    </location>
</feature>